<organism evidence="3 4">
    <name type="scientific">Oryctes borbonicus</name>
    <dbReference type="NCBI Taxonomy" id="1629725"/>
    <lineage>
        <taxon>Eukaryota</taxon>
        <taxon>Metazoa</taxon>
        <taxon>Ecdysozoa</taxon>
        <taxon>Arthropoda</taxon>
        <taxon>Hexapoda</taxon>
        <taxon>Insecta</taxon>
        <taxon>Pterygota</taxon>
        <taxon>Neoptera</taxon>
        <taxon>Endopterygota</taxon>
        <taxon>Coleoptera</taxon>
        <taxon>Polyphaga</taxon>
        <taxon>Scarabaeiformia</taxon>
        <taxon>Scarabaeidae</taxon>
        <taxon>Dynastinae</taxon>
        <taxon>Oryctes</taxon>
    </lineage>
</organism>
<dbReference type="EMBL" id="LJIG01022478">
    <property type="protein sequence ID" value="KRT80360.1"/>
    <property type="molecule type" value="Genomic_DNA"/>
</dbReference>
<sequence length="407" mass="46950">MENNPAASDDGDVIMHAEIDNFSSVKEVVQKLKENSENKTANQDVINIVFEPDDEVEVKSPTTSDLLPKELDIHMDINAKNGTEKITQLDNDKDNIAKMFEKNAKMQDFINLCLLKITSKETKELFISKLPFCKKLFDRVDEEYIISEEFNAFLEEKRALSENSSLRAITSFNDIYQHLKSELKNHDDGPSTSSENSSKHEVIIGKLEHALRKVEKVIKKLEEAEVNFDDEEDSSYMKMQRYRERAVKLHEKICKYQEEDVNANNILYNRLDFSDSTYPEFNHAINKKFKNNTIFPMYYNVEQLLKKVTKDKGINLSESAFKQEARECFKNLGNLLQKRRKLDLLNVHSSYLVSNDDPASQDEVLESKLKESSKEARSKIDEICQKYVKLQETGANPVLSSDSDDSK</sequence>
<dbReference type="Proteomes" id="UP000051574">
    <property type="component" value="Unassembled WGS sequence"/>
</dbReference>
<protein>
    <recommendedName>
        <fullName evidence="2">Daxx histone-binding domain-containing protein</fullName>
    </recommendedName>
</protein>
<evidence type="ECO:0000313" key="3">
    <source>
        <dbReference type="EMBL" id="KRT80360.1"/>
    </source>
</evidence>
<dbReference type="GO" id="GO:0050681">
    <property type="term" value="F:nuclear androgen receptor binding"/>
    <property type="evidence" value="ECO:0007669"/>
    <property type="project" value="TreeGrafter"/>
</dbReference>
<accession>A0A0T6AZ46</accession>
<dbReference type="GO" id="GO:0042393">
    <property type="term" value="F:histone binding"/>
    <property type="evidence" value="ECO:0007669"/>
    <property type="project" value="InterPro"/>
</dbReference>
<evidence type="ECO:0000313" key="4">
    <source>
        <dbReference type="Proteomes" id="UP000051574"/>
    </source>
</evidence>
<proteinExistence type="predicted"/>
<dbReference type="InterPro" id="IPR046378">
    <property type="entry name" value="DAXX_histone-bd"/>
</dbReference>
<dbReference type="PANTHER" id="PTHR12766:SF7">
    <property type="entry name" value="DEATH DOMAIN-ASSOCIATED PROTEIN 6"/>
    <property type="match status" value="1"/>
</dbReference>
<gene>
    <name evidence="3" type="ORF">AMK59_7941</name>
</gene>
<keyword evidence="1" id="KW-0175">Coiled coil</keyword>
<evidence type="ECO:0000256" key="1">
    <source>
        <dbReference type="SAM" id="Coils"/>
    </source>
</evidence>
<comment type="caution">
    <text evidence="3">The sequence shown here is derived from an EMBL/GenBank/DDBJ whole genome shotgun (WGS) entry which is preliminary data.</text>
</comment>
<keyword evidence="4" id="KW-1185">Reference proteome</keyword>
<dbReference type="OrthoDB" id="7492809at2759"/>
<dbReference type="PANTHER" id="PTHR12766">
    <property type="entry name" value="DEATH DOMAIN-ASSOCIATED PROTEIN 6 DAXX"/>
    <property type="match status" value="1"/>
</dbReference>
<feature type="non-terminal residue" evidence="3">
    <location>
        <position position="407"/>
    </location>
</feature>
<reference evidence="3 4" key="1">
    <citation type="submission" date="2015-09" db="EMBL/GenBank/DDBJ databases">
        <title>Draft genome of the scarab beetle Oryctes borbonicus.</title>
        <authorList>
            <person name="Meyer J.M."/>
            <person name="Markov G.V."/>
            <person name="Baskaran P."/>
            <person name="Herrmann M."/>
            <person name="Sommer R.J."/>
            <person name="Roedelsperger C."/>
        </authorList>
    </citation>
    <scope>NUCLEOTIDE SEQUENCE [LARGE SCALE GENOMIC DNA]</scope>
    <source>
        <strain evidence="3">OB123</strain>
        <tissue evidence="3">Whole animal</tissue>
    </source>
</reference>
<dbReference type="GO" id="GO:0003713">
    <property type="term" value="F:transcription coactivator activity"/>
    <property type="evidence" value="ECO:0007669"/>
    <property type="project" value="TreeGrafter"/>
</dbReference>
<dbReference type="GO" id="GO:0003714">
    <property type="term" value="F:transcription corepressor activity"/>
    <property type="evidence" value="ECO:0007669"/>
    <property type="project" value="TreeGrafter"/>
</dbReference>
<name>A0A0T6AZ46_9SCAR</name>
<dbReference type="GO" id="GO:0016605">
    <property type="term" value="C:PML body"/>
    <property type="evidence" value="ECO:0007669"/>
    <property type="project" value="TreeGrafter"/>
</dbReference>
<feature type="domain" description="Daxx histone-binding" evidence="2">
    <location>
        <begin position="307"/>
        <end position="389"/>
    </location>
</feature>
<dbReference type="InterPro" id="IPR046426">
    <property type="entry name" value="DAXX_histone-bd_sf"/>
</dbReference>
<evidence type="ECO:0000259" key="2">
    <source>
        <dbReference type="Pfam" id="PF20920"/>
    </source>
</evidence>
<dbReference type="AlphaFoldDB" id="A0A0T6AZ46"/>
<dbReference type="Gene3D" id="1.20.58.2170">
    <property type="match status" value="1"/>
</dbReference>
<feature type="coiled-coil region" evidence="1">
    <location>
        <begin position="204"/>
        <end position="234"/>
    </location>
</feature>
<dbReference type="Pfam" id="PF20920">
    <property type="entry name" value="DAXX_hist_bd"/>
    <property type="match status" value="1"/>
</dbReference>